<dbReference type="InterPro" id="IPR022155">
    <property type="entry name" value="DUF3684"/>
</dbReference>
<name>A0A5B0MIB0_PUCGR</name>
<keyword evidence="2" id="KW-1185">Reference proteome</keyword>
<dbReference type="Pfam" id="PF12449">
    <property type="entry name" value="DUF3684"/>
    <property type="match status" value="1"/>
</dbReference>
<comment type="caution">
    <text evidence="1">The sequence shown here is derived from an EMBL/GenBank/DDBJ whole genome shotgun (WGS) entry which is preliminary data.</text>
</comment>
<dbReference type="PANTHER" id="PTHR47839:SF1">
    <property type="entry name" value="DOMAIN PROTEIN, PUTATIVE (AFU_ORTHOLOGUE AFUA_6G04830)-RELATED"/>
    <property type="match status" value="1"/>
</dbReference>
<reference evidence="1 2" key="1">
    <citation type="submission" date="2019-05" db="EMBL/GenBank/DDBJ databases">
        <title>Emergence of the Ug99 lineage of the wheat stem rust pathogen through somatic hybridization.</title>
        <authorList>
            <person name="Li F."/>
            <person name="Upadhyaya N.M."/>
            <person name="Sperschneider J."/>
            <person name="Matny O."/>
            <person name="Nguyen-Phuc H."/>
            <person name="Mago R."/>
            <person name="Raley C."/>
            <person name="Miller M.E."/>
            <person name="Silverstein K.A.T."/>
            <person name="Henningsen E."/>
            <person name="Hirsch C.D."/>
            <person name="Visser B."/>
            <person name="Pretorius Z.A."/>
            <person name="Steffenson B.J."/>
            <person name="Schwessinger B."/>
            <person name="Dodds P.N."/>
            <person name="Figueroa M."/>
        </authorList>
    </citation>
    <scope>NUCLEOTIDE SEQUENCE [LARGE SCALE GENOMIC DNA]</scope>
    <source>
        <strain evidence="1">21-0</strain>
    </source>
</reference>
<dbReference type="PANTHER" id="PTHR47839">
    <property type="entry name" value="DOMAIN PROTEIN, PUTATIVE (AFU_ORTHOLOGUE AFUA_6G04830)-RELATED"/>
    <property type="match status" value="1"/>
</dbReference>
<evidence type="ECO:0000313" key="1">
    <source>
        <dbReference type="EMBL" id="KAA1076391.1"/>
    </source>
</evidence>
<dbReference type="EMBL" id="VSWC01000145">
    <property type="protein sequence ID" value="KAA1076391.1"/>
    <property type="molecule type" value="Genomic_DNA"/>
</dbReference>
<dbReference type="OrthoDB" id="10031156at2759"/>
<sequence length="166" mass="18281">MDVRFSLPNATPVRIFKILGDQLSIHHPNQISQLIFDDHLMCKLDKKLAPPQILSTPSNITLSTSSSMMKIQSVEQTSVQIDTDILKWTLQYSKPKSKLAIKNAAVAAATSTSSFASRMLSAFTKTSSSAPTPSSNKSLNPHGFIIRTFKPTVQLKGLCLPTSRHW</sequence>
<evidence type="ECO:0000313" key="2">
    <source>
        <dbReference type="Proteomes" id="UP000324748"/>
    </source>
</evidence>
<dbReference type="AlphaFoldDB" id="A0A5B0MIB0"/>
<accession>A0A5B0MIB0</accession>
<gene>
    <name evidence="1" type="ORF">PGT21_005710</name>
</gene>
<proteinExistence type="predicted"/>
<organism evidence="1 2">
    <name type="scientific">Puccinia graminis f. sp. tritici</name>
    <dbReference type="NCBI Taxonomy" id="56615"/>
    <lineage>
        <taxon>Eukaryota</taxon>
        <taxon>Fungi</taxon>
        <taxon>Dikarya</taxon>
        <taxon>Basidiomycota</taxon>
        <taxon>Pucciniomycotina</taxon>
        <taxon>Pucciniomycetes</taxon>
        <taxon>Pucciniales</taxon>
        <taxon>Pucciniaceae</taxon>
        <taxon>Puccinia</taxon>
    </lineage>
</organism>
<dbReference type="Proteomes" id="UP000324748">
    <property type="component" value="Unassembled WGS sequence"/>
</dbReference>
<protein>
    <submittedName>
        <fullName evidence="1">Uncharacterized protein</fullName>
    </submittedName>
</protein>